<evidence type="ECO:0000313" key="8">
    <source>
        <dbReference type="Proteomes" id="UP000034778"/>
    </source>
</evidence>
<evidence type="ECO:0000256" key="4">
    <source>
        <dbReference type="ARBA" id="ARBA00023136"/>
    </source>
</evidence>
<evidence type="ECO:0000256" key="3">
    <source>
        <dbReference type="ARBA" id="ARBA00022989"/>
    </source>
</evidence>
<feature type="transmembrane region" description="Helical" evidence="5">
    <location>
        <begin position="103"/>
        <end position="120"/>
    </location>
</feature>
<sequence>MSNNIHKFLLTALLIMIPLFPKFPLFGVSGTYVSIRLEDILIAVSSIVFLPLLIKEIKNLLNDKIIRSIIIFLFIGLVSFISAEFVTQTISPTIGLLHLVRRAEYFSLFVYGYLYIKYLSKKEDIEFFVKILALIIGYIFIYGLLQRYFSFPIVITQNYEYSKGIALRWIPGSHINSTFAGHYDLANYLVLVIPIFITGLFTFKEKLIKVCFGTVSLFGYWLFSNALSRISIVSFIVATSISLLLLKKYKEILIFGTISLILLGFSEGLRDRYMRIFDLIKDKISTVVVVYAEESNIFEDRSTSIRLNVEWPRAIRAFSKNPLLGTGYSSISLATDNDYLRALGEVGILGFFSFILIFVNIFKLLYSTDFNGQMNNVEKIFFASMVGGTIGILISALFIDIFEASKFASSYWLLMGMLVGRVKTS</sequence>
<protein>
    <recommendedName>
        <fullName evidence="6">O-antigen ligase-related domain-containing protein</fullName>
    </recommendedName>
</protein>
<dbReference type="Proteomes" id="UP000034778">
    <property type="component" value="Unassembled WGS sequence"/>
</dbReference>
<dbReference type="Pfam" id="PF04932">
    <property type="entry name" value="Wzy_C"/>
    <property type="match status" value="1"/>
</dbReference>
<feature type="transmembrane region" description="Helical" evidence="5">
    <location>
        <begin position="66"/>
        <end position="83"/>
    </location>
</feature>
<keyword evidence="4 5" id="KW-0472">Membrane</keyword>
<reference evidence="7 8" key="1">
    <citation type="journal article" date="2015" name="Nature">
        <title>rRNA introns, odd ribosomes, and small enigmatic genomes across a large radiation of phyla.</title>
        <authorList>
            <person name="Brown C.T."/>
            <person name="Hug L.A."/>
            <person name="Thomas B.C."/>
            <person name="Sharon I."/>
            <person name="Castelle C.J."/>
            <person name="Singh A."/>
            <person name="Wilkins M.J."/>
            <person name="Williams K.H."/>
            <person name="Banfield J.F."/>
        </authorList>
    </citation>
    <scope>NUCLEOTIDE SEQUENCE [LARGE SCALE GENOMIC DNA]</scope>
</reference>
<dbReference type="PATRIC" id="fig|1618566.3.peg.107"/>
<dbReference type="EMBL" id="LBOW01000001">
    <property type="protein sequence ID" value="KKP45512.1"/>
    <property type="molecule type" value="Genomic_DNA"/>
</dbReference>
<evidence type="ECO:0000256" key="1">
    <source>
        <dbReference type="ARBA" id="ARBA00004141"/>
    </source>
</evidence>
<dbReference type="InterPro" id="IPR007016">
    <property type="entry name" value="O-antigen_ligase-rel_domated"/>
</dbReference>
<comment type="subcellular location">
    <subcellularLocation>
        <location evidence="1">Membrane</location>
        <topology evidence="1">Multi-pass membrane protein</topology>
    </subcellularLocation>
</comment>
<keyword evidence="2 5" id="KW-0812">Transmembrane</keyword>
<dbReference type="AlphaFoldDB" id="A0A0G0CQ53"/>
<feature type="transmembrane region" description="Helical" evidence="5">
    <location>
        <begin position="37"/>
        <end position="54"/>
    </location>
</feature>
<dbReference type="PANTHER" id="PTHR37422">
    <property type="entry name" value="TEICHURONIC ACID BIOSYNTHESIS PROTEIN TUAE"/>
    <property type="match status" value="1"/>
</dbReference>
<organism evidence="7 8">
    <name type="scientific">Candidatus Woesebacteria bacterium GW2011_GWB1_33_22</name>
    <dbReference type="NCBI Taxonomy" id="1618566"/>
    <lineage>
        <taxon>Bacteria</taxon>
        <taxon>Candidatus Woeseibacteriota</taxon>
    </lineage>
</organism>
<name>A0A0G0CQ53_9BACT</name>
<feature type="transmembrane region" description="Helical" evidence="5">
    <location>
        <begin position="380"/>
        <end position="402"/>
    </location>
</feature>
<proteinExistence type="predicted"/>
<feature type="transmembrane region" description="Helical" evidence="5">
    <location>
        <begin position="185"/>
        <end position="203"/>
    </location>
</feature>
<dbReference type="STRING" id="1618566.UR35_C0001G0109"/>
<keyword evidence="3 5" id="KW-1133">Transmembrane helix</keyword>
<feature type="transmembrane region" description="Helical" evidence="5">
    <location>
        <begin position="346"/>
        <end position="368"/>
    </location>
</feature>
<evidence type="ECO:0000313" key="7">
    <source>
        <dbReference type="EMBL" id="KKP45512.1"/>
    </source>
</evidence>
<dbReference type="PANTHER" id="PTHR37422:SF13">
    <property type="entry name" value="LIPOPOLYSACCHARIDE BIOSYNTHESIS PROTEIN PA4999-RELATED"/>
    <property type="match status" value="1"/>
</dbReference>
<gene>
    <name evidence="7" type="ORF">UR35_C0001G0109</name>
</gene>
<feature type="domain" description="O-antigen ligase-related" evidence="6">
    <location>
        <begin position="226"/>
        <end position="355"/>
    </location>
</feature>
<accession>A0A0G0CQ53</accession>
<dbReference type="GO" id="GO:0016020">
    <property type="term" value="C:membrane"/>
    <property type="evidence" value="ECO:0007669"/>
    <property type="project" value="UniProtKB-SubCell"/>
</dbReference>
<comment type="caution">
    <text evidence="7">The sequence shown here is derived from an EMBL/GenBank/DDBJ whole genome shotgun (WGS) entry which is preliminary data.</text>
</comment>
<evidence type="ECO:0000256" key="5">
    <source>
        <dbReference type="SAM" id="Phobius"/>
    </source>
</evidence>
<feature type="transmembrane region" description="Helical" evidence="5">
    <location>
        <begin position="127"/>
        <end position="145"/>
    </location>
</feature>
<evidence type="ECO:0000259" key="6">
    <source>
        <dbReference type="Pfam" id="PF04932"/>
    </source>
</evidence>
<feature type="transmembrane region" description="Helical" evidence="5">
    <location>
        <begin position="252"/>
        <end position="269"/>
    </location>
</feature>
<evidence type="ECO:0000256" key="2">
    <source>
        <dbReference type="ARBA" id="ARBA00022692"/>
    </source>
</evidence>
<feature type="transmembrane region" description="Helical" evidence="5">
    <location>
        <begin position="215"/>
        <end position="246"/>
    </location>
</feature>
<dbReference type="InterPro" id="IPR051533">
    <property type="entry name" value="WaaL-like"/>
</dbReference>